<reference evidence="1 2" key="1">
    <citation type="submission" date="2015-12" db="EMBL/GenBank/DDBJ databases">
        <title>The genome of Folsomia candida.</title>
        <authorList>
            <person name="Faddeeva A."/>
            <person name="Derks M.F."/>
            <person name="Anvar Y."/>
            <person name="Smit S."/>
            <person name="Van Straalen N."/>
            <person name="Roelofs D."/>
        </authorList>
    </citation>
    <scope>NUCLEOTIDE SEQUENCE [LARGE SCALE GENOMIC DNA]</scope>
    <source>
        <strain evidence="1 2">VU population</strain>
        <tissue evidence="1">Whole body</tissue>
    </source>
</reference>
<organism evidence="1 2">
    <name type="scientific">Folsomia candida</name>
    <name type="common">Springtail</name>
    <dbReference type="NCBI Taxonomy" id="158441"/>
    <lineage>
        <taxon>Eukaryota</taxon>
        <taxon>Metazoa</taxon>
        <taxon>Ecdysozoa</taxon>
        <taxon>Arthropoda</taxon>
        <taxon>Hexapoda</taxon>
        <taxon>Collembola</taxon>
        <taxon>Entomobryomorpha</taxon>
        <taxon>Isotomoidea</taxon>
        <taxon>Isotomidae</taxon>
        <taxon>Proisotominae</taxon>
        <taxon>Folsomia</taxon>
    </lineage>
</organism>
<dbReference type="AlphaFoldDB" id="A0A226D591"/>
<accession>A0A226D591</accession>
<protein>
    <submittedName>
        <fullName evidence="1">Uncharacterized protein</fullName>
    </submittedName>
</protein>
<dbReference type="EMBL" id="LNIX01000039">
    <property type="protein sequence ID" value="OXA39406.1"/>
    <property type="molecule type" value="Genomic_DNA"/>
</dbReference>
<keyword evidence="2" id="KW-1185">Reference proteome</keyword>
<dbReference type="Proteomes" id="UP000198287">
    <property type="component" value="Unassembled WGS sequence"/>
</dbReference>
<evidence type="ECO:0000313" key="1">
    <source>
        <dbReference type="EMBL" id="OXA39406.1"/>
    </source>
</evidence>
<sequence>MLVNHVTYMTVKGKQHILQLNAHVRTQKYVYHDLAKDDGGDNIEAFKKMFQEIHTMKYITNVQHFHNVLLILNVSQKVWYDGLRNEGLVWETKIMDDLLDRHALYYQLSEHVIPLNTLSYRFLTCYSIPELSFQFYLKPFPPGCLGFNRHFDSCSEAYSAPGTLWKSTTFRVCLIPWLLMSLILTNAYIGVAVTDICSPLKLNSVNKFEYLKTTLCKTVCQCAEEFGYNEEIFERFQTALDRREFNPEYHFQWFSKREGNQYLPKGNSKNFQFGDSLSKIINKLVYTVKPRPTKSCGEHPNDIMEHFNLLSTLFTARNYLPDLNDDEHGNNSLSILSGIERQLATCGRVVFVMKSNEVEDEYQFLQNSYKNLTFFKSEESLKSLSIIIINFDGSNIREKIVRVLEAGIYAKIKKNSYRKYLSTRLRKWLPIRETVLPMWSKQVRTGSNLILKTKTKATVSQVLHMLPTSRIHPNTPSQSQVMVGCGNESIPGTIQKTINSPIPGLHCSRSERTFAIKNTAKPVNMTPLKLT</sequence>
<proteinExistence type="predicted"/>
<comment type="caution">
    <text evidence="1">The sequence shown here is derived from an EMBL/GenBank/DDBJ whole genome shotgun (WGS) entry which is preliminary data.</text>
</comment>
<evidence type="ECO:0000313" key="2">
    <source>
        <dbReference type="Proteomes" id="UP000198287"/>
    </source>
</evidence>
<gene>
    <name evidence="1" type="ORF">Fcan01_25828</name>
</gene>
<name>A0A226D591_FOLCA</name>